<dbReference type="InterPro" id="IPR009683">
    <property type="entry name" value="Extensin-like_C"/>
</dbReference>
<keyword evidence="1" id="KW-0732">Signal</keyword>
<sequence>MIRALALAVLLPALAYAEPVKPEMRPAAPTALGVSLWPQLRPRELMQKFMARREAAKRGSVCGDAEIQGVALGPMAGRIAGCGIDQAVRVRSVRGVSLSTEAVMDCRTAKALKTWIVRGAEPTIGSTGGGLAGLRVYAHYACRTRNNKPGGKISEHGRGRAIDIGGFILRDGREISVLDGWSGRNGPALRAMHKSACGPFGTVLGPGSDGHHGDHFHFDTALYRSGPYCR</sequence>
<proteinExistence type="predicted"/>
<dbReference type="OrthoDB" id="9809788at2"/>
<protein>
    <submittedName>
        <fullName evidence="3">Uncharacterized conserved protein</fullName>
    </submittedName>
</protein>
<organism evidence="3 4">
    <name type="scientific">Poseidonocella pacifica</name>
    <dbReference type="NCBI Taxonomy" id="871651"/>
    <lineage>
        <taxon>Bacteria</taxon>
        <taxon>Pseudomonadati</taxon>
        <taxon>Pseudomonadota</taxon>
        <taxon>Alphaproteobacteria</taxon>
        <taxon>Rhodobacterales</taxon>
        <taxon>Roseobacteraceae</taxon>
        <taxon>Poseidonocella</taxon>
    </lineage>
</organism>
<dbReference type="Pfam" id="PF06904">
    <property type="entry name" value="Extensin-like_C"/>
    <property type="match status" value="1"/>
</dbReference>
<evidence type="ECO:0000313" key="4">
    <source>
        <dbReference type="Proteomes" id="UP000198796"/>
    </source>
</evidence>
<dbReference type="STRING" id="871651.SAMN05421688_2209"/>
<gene>
    <name evidence="3" type="ORF">SAMN05421688_2209</name>
</gene>
<accession>A0A1I0XI75</accession>
<evidence type="ECO:0000256" key="1">
    <source>
        <dbReference type="SAM" id="SignalP"/>
    </source>
</evidence>
<evidence type="ECO:0000313" key="3">
    <source>
        <dbReference type="EMBL" id="SFA99653.1"/>
    </source>
</evidence>
<keyword evidence="4" id="KW-1185">Reference proteome</keyword>
<feature type="domain" description="Extensin-like C-terminal" evidence="2">
    <location>
        <begin position="78"/>
        <end position="230"/>
    </location>
</feature>
<evidence type="ECO:0000259" key="2">
    <source>
        <dbReference type="Pfam" id="PF06904"/>
    </source>
</evidence>
<dbReference type="EMBL" id="FOJU01000003">
    <property type="protein sequence ID" value="SFA99653.1"/>
    <property type="molecule type" value="Genomic_DNA"/>
</dbReference>
<name>A0A1I0XI75_9RHOB</name>
<feature type="signal peptide" evidence="1">
    <location>
        <begin position="1"/>
        <end position="17"/>
    </location>
</feature>
<dbReference type="RefSeq" id="WP_092064500.1">
    <property type="nucleotide sequence ID" value="NZ_FOJU01000003.1"/>
</dbReference>
<dbReference type="Proteomes" id="UP000198796">
    <property type="component" value="Unassembled WGS sequence"/>
</dbReference>
<reference evidence="3 4" key="1">
    <citation type="submission" date="2016-10" db="EMBL/GenBank/DDBJ databases">
        <authorList>
            <person name="de Groot N.N."/>
        </authorList>
    </citation>
    <scope>NUCLEOTIDE SEQUENCE [LARGE SCALE GENOMIC DNA]</scope>
    <source>
        <strain evidence="3 4">DSM 29316</strain>
    </source>
</reference>
<feature type="chain" id="PRO_5011721378" evidence="1">
    <location>
        <begin position="18"/>
        <end position="230"/>
    </location>
</feature>
<dbReference type="AlphaFoldDB" id="A0A1I0XI75"/>